<dbReference type="KEGG" id="vg:63743072"/>
<reference evidence="1 2" key="1">
    <citation type="submission" date="2019-02" db="EMBL/GenBank/DDBJ databases">
        <authorList>
            <person name="Kanzanas C."/>
            <person name="Smith M.A."/>
            <person name="Zack K.M."/>
            <person name="Garlena R.A."/>
            <person name="Russell D.A."/>
            <person name="Pope W.H."/>
            <person name="Jacobs-Sera D."/>
            <person name="Hatfull G.F."/>
        </authorList>
    </citation>
    <scope>NUCLEOTIDE SEQUENCE [LARGE SCALE GENOMIC DNA]</scope>
</reference>
<organism evidence="1 2">
    <name type="scientific">Mycobacterium phage Typha</name>
    <dbReference type="NCBI Taxonomy" id="2517971"/>
    <lineage>
        <taxon>Viruses</taxon>
        <taxon>Duplodnaviria</taxon>
        <taxon>Heunggongvirae</taxon>
        <taxon>Uroviricota</taxon>
        <taxon>Caudoviricetes</taxon>
        <taxon>Typhavirus</taxon>
        <taxon>Typhavirus typha</taxon>
    </lineage>
</organism>
<accession>A0A482J6V0</accession>
<dbReference type="GeneID" id="63743072"/>
<dbReference type="RefSeq" id="YP_010049749.1">
    <property type="nucleotide sequence ID" value="NC_054393.1"/>
</dbReference>
<proteinExistence type="predicted"/>
<keyword evidence="2" id="KW-1185">Reference proteome</keyword>
<evidence type="ECO:0000313" key="1">
    <source>
        <dbReference type="EMBL" id="QBP29737.1"/>
    </source>
</evidence>
<dbReference type="Proteomes" id="UP000294565">
    <property type="component" value="Segment"/>
</dbReference>
<evidence type="ECO:0000313" key="2">
    <source>
        <dbReference type="Proteomes" id="UP000294565"/>
    </source>
</evidence>
<dbReference type="EMBL" id="MK494099">
    <property type="protein sequence ID" value="QBP29737.1"/>
    <property type="molecule type" value="Genomic_DNA"/>
</dbReference>
<protein>
    <submittedName>
        <fullName evidence="1">Uncharacterized protein</fullName>
    </submittedName>
</protein>
<sequence>MMWRRDQLHKYRIRKADPDEQPPWVKQRFDRDASRFHGAAVHPLPPADRWWVYEPGSVEVSACWPTHAAAVEHVRGLICHRVVGAHMRRVEQ</sequence>
<gene>
    <name evidence="1" type="primary">82</name>
    <name evidence="1" type="ORF">SEA_TYPHA_82</name>
</gene>
<name>A0A482J6V0_9CAUD</name>